<dbReference type="AlphaFoldDB" id="A0AAD6UKK8"/>
<feature type="chain" id="PRO_5042194253" evidence="3">
    <location>
        <begin position="31"/>
        <end position="277"/>
    </location>
</feature>
<feature type="transmembrane region" description="Helical" evidence="2">
    <location>
        <begin position="54"/>
        <end position="72"/>
    </location>
</feature>
<comment type="caution">
    <text evidence="4">The sequence shown here is derived from an EMBL/GenBank/DDBJ whole genome shotgun (WGS) entry which is preliminary data.</text>
</comment>
<feature type="transmembrane region" description="Helical" evidence="2">
    <location>
        <begin position="141"/>
        <end position="163"/>
    </location>
</feature>
<dbReference type="Proteomes" id="UP001219525">
    <property type="component" value="Unassembled WGS sequence"/>
</dbReference>
<keyword evidence="3" id="KW-0732">Signal</keyword>
<keyword evidence="2" id="KW-0812">Transmembrane</keyword>
<feature type="signal peptide" evidence="3">
    <location>
        <begin position="1"/>
        <end position="30"/>
    </location>
</feature>
<proteinExistence type="predicted"/>
<evidence type="ECO:0000313" key="4">
    <source>
        <dbReference type="EMBL" id="KAJ7189598.1"/>
    </source>
</evidence>
<keyword evidence="5" id="KW-1185">Reference proteome</keyword>
<feature type="compositionally biased region" description="Low complexity" evidence="1">
    <location>
        <begin position="112"/>
        <end position="126"/>
    </location>
</feature>
<reference evidence="4" key="1">
    <citation type="submission" date="2023-03" db="EMBL/GenBank/DDBJ databases">
        <title>Massive genome expansion in bonnet fungi (Mycena s.s.) driven by repeated elements and novel gene families across ecological guilds.</title>
        <authorList>
            <consortium name="Lawrence Berkeley National Laboratory"/>
            <person name="Harder C.B."/>
            <person name="Miyauchi S."/>
            <person name="Viragh M."/>
            <person name="Kuo A."/>
            <person name="Thoen E."/>
            <person name="Andreopoulos B."/>
            <person name="Lu D."/>
            <person name="Skrede I."/>
            <person name="Drula E."/>
            <person name="Henrissat B."/>
            <person name="Morin E."/>
            <person name="Kohler A."/>
            <person name="Barry K."/>
            <person name="LaButti K."/>
            <person name="Morin E."/>
            <person name="Salamov A."/>
            <person name="Lipzen A."/>
            <person name="Mereny Z."/>
            <person name="Hegedus B."/>
            <person name="Baldrian P."/>
            <person name="Stursova M."/>
            <person name="Weitz H."/>
            <person name="Taylor A."/>
            <person name="Grigoriev I.V."/>
            <person name="Nagy L.G."/>
            <person name="Martin F."/>
            <person name="Kauserud H."/>
        </authorList>
    </citation>
    <scope>NUCLEOTIDE SEQUENCE</scope>
    <source>
        <strain evidence="4">9144</strain>
    </source>
</reference>
<dbReference type="EMBL" id="JARJCW010000172">
    <property type="protein sequence ID" value="KAJ7189598.1"/>
    <property type="molecule type" value="Genomic_DNA"/>
</dbReference>
<protein>
    <submittedName>
        <fullName evidence="4">Uncharacterized protein</fullName>
    </submittedName>
</protein>
<keyword evidence="2" id="KW-0472">Membrane</keyword>
<organism evidence="4 5">
    <name type="scientific">Mycena pura</name>
    <dbReference type="NCBI Taxonomy" id="153505"/>
    <lineage>
        <taxon>Eukaryota</taxon>
        <taxon>Fungi</taxon>
        <taxon>Dikarya</taxon>
        <taxon>Basidiomycota</taxon>
        <taxon>Agaricomycotina</taxon>
        <taxon>Agaricomycetes</taxon>
        <taxon>Agaricomycetidae</taxon>
        <taxon>Agaricales</taxon>
        <taxon>Marasmiineae</taxon>
        <taxon>Mycenaceae</taxon>
        <taxon>Mycena</taxon>
    </lineage>
</organism>
<accession>A0AAD6UKK8</accession>
<feature type="region of interest" description="Disordered" evidence="1">
    <location>
        <begin position="111"/>
        <end position="134"/>
    </location>
</feature>
<gene>
    <name evidence="4" type="ORF">GGX14DRAFT_580572</name>
</gene>
<name>A0AAD6UKK8_9AGAR</name>
<evidence type="ECO:0000256" key="1">
    <source>
        <dbReference type="SAM" id="MobiDB-lite"/>
    </source>
</evidence>
<evidence type="ECO:0000313" key="5">
    <source>
        <dbReference type="Proteomes" id="UP001219525"/>
    </source>
</evidence>
<feature type="transmembrane region" description="Helical" evidence="2">
    <location>
        <begin position="183"/>
        <end position="202"/>
    </location>
</feature>
<keyword evidence="2" id="KW-1133">Transmembrane helix</keyword>
<evidence type="ECO:0000256" key="2">
    <source>
        <dbReference type="SAM" id="Phobius"/>
    </source>
</evidence>
<sequence length="277" mass="29655">MRRSHPPRKCAFLVIAVSILLIIWLQITQAVPQTAELGRVARDAFAWLARKFLLGLSGTILFTALIVLWLLLCDGRRWLASASDSPPEESDSEPGSAAAAATLEEVKAGVQPAPGSATTGATDTAPPGHPEERQTFAPTTVAGRIAMLVTVTALVFGDLWLSGIVSRTKPARENVGAALAYELAGLEVLCVLFSMLGVFLACKSNAGSFVSQHVVAPATLPLSDVEVEGMENDGQSGLVSEAVTGEKDIERWNHSEEMHDQLTHLHDDKYNRVLYAS</sequence>
<evidence type="ECO:0000256" key="3">
    <source>
        <dbReference type="SAM" id="SignalP"/>
    </source>
</evidence>